<keyword evidence="3" id="KW-1185">Reference proteome</keyword>
<dbReference type="Pfam" id="PF01063">
    <property type="entry name" value="Aminotran_4"/>
    <property type="match status" value="1"/>
</dbReference>
<dbReference type="EMBL" id="JAPMXC010000006">
    <property type="protein sequence ID" value="MCY0388827.1"/>
    <property type="molecule type" value="Genomic_DNA"/>
</dbReference>
<dbReference type="InterPro" id="IPR036038">
    <property type="entry name" value="Aminotransferase-like"/>
</dbReference>
<sequence>MTLPVFALLDDAQTGAAARSRLYTDFAHERRCTDPARLDAFWERIEADLRAGLFAVVLADYEWGVALHHLSTGGVSFPAPGAHGRDPALRVLLFRALRRLDADECDAWLAEAAPAAPAGILDVRHDTSAADFSRAIDRIHAALAAGDCYQVNYTFRLAFQVFGSPVTLYRQLRRRQPVAFGALLHAPAGWTLSLSPELFLRHEAGTLLARPMKGTAARGRLAGSGDPGDAGDLSHAALLRDADVQRGIDLSNDPKNRAENVMIVDLLRNDLGRIAPPGGVAVTALFTPEAWPTVWQLTSTIEARTPAATTFPDILRALFPCGSITGAPKRAAIAQIAALETAPRGLYTGAIGWIDAPLTRRCGDFCLSVAIRTIEVAPTCVDGLAAASAGVGAGIVLDSRASEEYAECLLKARFLTAADPGFALFETLLVVAGRVPHRARHVQRLCAAAWRLGFHREPVIEAVLPDGVPGGISHAEVDTRVGVDTVLRHAVEAALDATLAALADAAPHRVRLSVSKTGTVTCTAARLAPLAPGPVGMLLARTHGFADTRADDPLLRFKTTHRAMYDAAWQAAEREGAFDMLFVNAQGHLTEGARSNLFVKLDGHWFTPPVADGLLPGVMRGIVLDDPLWHARERSLTLADLDRAQALMLTNGLRGLMPAVIR</sequence>
<dbReference type="PANTHER" id="PTHR11236">
    <property type="entry name" value="AMINOBENZOATE/ANTHRANILATE SYNTHASE"/>
    <property type="match status" value="1"/>
</dbReference>
<dbReference type="SUPFAM" id="SSF56322">
    <property type="entry name" value="ADC synthase"/>
    <property type="match status" value="1"/>
</dbReference>
<dbReference type="Gene3D" id="3.60.120.10">
    <property type="entry name" value="Anthranilate synthase"/>
    <property type="match status" value="1"/>
</dbReference>
<dbReference type="InterPro" id="IPR043132">
    <property type="entry name" value="BCAT-like_C"/>
</dbReference>
<accession>A0ABT3ZQR3</accession>
<dbReference type="PRINTS" id="PR00095">
    <property type="entry name" value="ANTSNTHASEI"/>
</dbReference>
<comment type="caution">
    <text evidence="2">The sequence shown here is derived from an EMBL/GenBank/DDBJ whole genome shotgun (WGS) entry which is preliminary data.</text>
</comment>
<evidence type="ECO:0000259" key="1">
    <source>
        <dbReference type="Pfam" id="PF00425"/>
    </source>
</evidence>
<name>A0ABT3ZQR3_9BURK</name>
<dbReference type="InterPro" id="IPR005801">
    <property type="entry name" value="ADC_synthase"/>
</dbReference>
<dbReference type="InterPro" id="IPR015890">
    <property type="entry name" value="Chorismate_C"/>
</dbReference>
<dbReference type="RefSeq" id="WP_267848711.1">
    <property type="nucleotide sequence ID" value="NZ_JAPMXC010000006.1"/>
</dbReference>
<dbReference type="PANTHER" id="PTHR11236:SF50">
    <property type="entry name" value="AMINODEOXYCHORISMATE SYNTHASE COMPONENT 1"/>
    <property type="match status" value="1"/>
</dbReference>
<dbReference type="InterPro" id="IPR019999">
    <property type="entry name" value="Anth_synth_I-like"/>
</dbReference>
<evidence type="ECO:0000313" key="2">
    <source>
        <dbReference type="EMBL" id="MCY0388827.1"/>
    </source>
</evidence>
<protein>
    <submittedName>
        <fullName evidence="2">Chorismate-binding protein</fullName>
    </submittedName>
</protein>
<dbReference type="Gene3D" id="3.30.470.10">
    <property type="match status" value="1"/>
</dbReference>
<dbReference type="Gene3D" id="3.20.10.10">
    <property type="entry name" value="D-amino Acid Aminotransferase, subunit A, domain 2"/>
    <property type="match status" value="1"/>
</dbReference>
<dbReference type="Pfam" id="PF00425">
    <property type="entry name" value="Chorismate_bind"/>
    <property type="match status" value="1"/>
</dbReference>
<dbReference type="InterPro" id="IPR001544">
    <property type="entry name" value="Aminotrans_IV"/>
</dbReference>
<dbReference type="InterPro" id="IPR043131">
    <property type="entry name" value="BCAT-like_N"/>
</dbReference>
<feature type="domain" description="Chorismate-utilising enzyme C-terminal" evidence="1">
    <location>
        <begin position="130"/>
        <end position="411"/>
    </location>
</feature>
<evidence type="ECO:0000313" key="3">
    <source>
        <dbReference type="Proteomes" id="UP001082899"/>
    </source>
</evidence>
<organism evidence="2 3">
    <name type="scientific">Robbsia betulipollinis</name>
    <dbReference type="NCBI Taxonomy" id="2981849"/>
    <lineage>
        <taxon>Bacteria</taxon>
        <taxon>Pseudomonadati</taxon>
        <taxon>Pseudomonadota</taxon>
        <taxon>Betaproteobacteria</taxon>
        <taxon>Burkholderiales</taxon>
        <taxon>Burkholderiaceae</taxon>
        <taxon>Robbsia</taxon>
    </lineage>
</organism>
<proteinExistence type="predicted"/>
<dbReference type="Proteomes" id="UP001082899">
    <property type="component" value="Unassembled WGS sequence"/>
</dbReference>
<reference evidence="2" key="1">
    <citation type="submission" date="2022-11" db="EMBL/GenBank/DDBJ databases">
        <title>Robbsia betulipollinis sp. nov., isolated from pollen of birch (Betula pendula).</title>
        <authorList>
            <person name="Shi H."/>
            <person name="Ambika Manirajan B."/>
            <person name="Ratering S."/>
            <person name="Geissler-Plaum R."/>
            <person name="Schnell S."/>
        </authorList>
    </citation>
    <scope>NUCLEOTIDE SEQUENCE</scope>
    <source>
        <strain evidence="2">Bb-Pol-6</strain>
    </source>
</reference>
<dbReference type="SUPFAM" id="SSF56752">
    <property type="entry name" value="D-aminoacid aminotransferase-like PLP-dependent enzymes"/>
    <property type="match status" value="1"/>
</dbReference>
<gene>
    <name evidence="2" type="ORF">OVY01_16760</name>
</gene>